<sequence length="145" mass="16023">MARRSCLGSAIVVLLLSCSLSFVPGPARWPAWAAASACLAPAAAWAQEKQDWITMMMKDATEEEDPRKINLGEYQGDAPYYVFATVGSIFFAVTVWQSWQDTFGGGLGEKPPTTADDYFNPDFDPYKGMNIKRDPETGEPVYPEK</sequence>
<keyword evidence="1" id="KW-0812">Transmembrane</keyword>
<feature type="signal peptide" evidence="2">
    <location>
        <begin position="1"/>
        <end position="21"/>
    </location>
</feature>
<organism evidence="3 4">
    <name type="scientific">Durusdinium trenchii</name>
    <dbReference type="NCBI Taxonomy" id="1381693"/>
    <lineage>
        <taxon>Eukaryota</taxon>
        <taxon>Sar</taxon>
        <taxon>Alveolata</taxon>
        <taxon>Dinophyceae</taxon>
        <taxon>Suessiales</taxon>
        <taxon>Symbiodiniaceae</taxon>
        <taxon>Durusdinium</taxon>
    </lineage>
</organism>
<keyword evidence="1" id="KW-1133">Transmembrane helix</keyword>
<protein>
    <submittedName>
        <fullName evidence="3">Uncharacterized protein</fullName>
    </submittedName>
</protein>
<dbReference type="Proteomes" id="UP001642464">
    <property type="component" value="Unassembled WGS sequence"/>
</dbReference>
<keyword evidence="4" id="KW-1185">Reference proteome</keyword>
<feature type="transmembrane region" description="Helical" evidence="1">
    <location>
        <begin position="31"/>
        <end position="48"/>
    </location>
</feature>
<feature type="chain" id="PRO_5045744641" evidence="2">
    <location>
        <begin position="22"/>
        <end position="145"/>
    </location>
</feature>
<dbReference type="PROSITE" id="PS51257">
    <property type="entry name" value="PROKAR_LIPOPROTEIN"/>
    <property type="match status" value="1"/>
</dbReference>
<gene>
    <name evidence="3" type="ORF">SCF082_LOCUS19621</name>
</gene>
<evidence type="ECO:0000313" key="4">
    <source>
        <dbReference type="Proteomes" id="UP001642464"/>
    </source>
</evidence>
<proteinExistence type="predicted"/>
<reference evidence="3 4" key="1">
    <citation type="submission" date="2024-02" db="EMBL/GenBank/DDBJ databases">
        <authorList>
            <person name="Chen Y."/>
            <person name="Shah S."/>
            <person name="Dougan E. K."/>
            <person name="Thang M."/>
            <person name="Chan C."/>
        </authorList>
    </citation>
    <scope>NUCLEOTIDE SEQUENCE [LARGE SCALE GENOMIC DNA]</scope>
</reference>
<comment type="caution">
    <text evidence="3">The sequence shown here is derived from an EMBL/GenBank/DDBJ whole genome shotgun (WGS) entry which is preliminary data.</text>
</comment>
<evidence type="ECO:0000256" key="1">
    <source>
        <dbReference type="SAM" id="Phobius"/>
    </source>
</evidence>
<evidence type="ECO:0000256" key="2">
    <source>
        <dbReference type="SAM" id="SignalP"/>
    </source>
</evidence>
<keyword evidence="2" id="KW-0732">Signal</keyword>
<name>A0ABP0KXY6_9DINO</name>
<evidence type="ECO:0000313" key="3">
    <source>
        <dbReference type="EMBL" id="CAK9031397.1"/>
    </source>
</evidence>
<feature type="transmembrane region" description="Helical" evidence="1">
    <location>
        <begin position="78"/>
        <end position="99"/>
    </location>
</feature>
<keyword evidence="1" id="KW-0472">Membrane</keyword>
<dbReference type="EMBL" id="CAXAMM010013447">
    <property type="protein sequence ID" value="CAK9031397.1"/>
    <property type="molecule type" value="Genomic_DNA"/>
</dbReference>
<accession>A0ABP0KXY6</accession>